<dbReference type="AlphaFoldDB" id="E4ZGK6"/>
<keyword evidence="2" id="KW-0067">ATP-binding</keyword>
<dbReference type="InterPro" id="IPR044539">
    <property type="entry name" value="Pch2-like"/>
</dbReference>
<dbReference type="OMA" id="VCIHENI"/>
<evidence type="ECO:0000313" key="4">
    <source>
        <dbReference type="EMBL" id="CBX90426.1"/>
    </source>
</evidence>
<keyword evidence="5" id="KW-1185">Reference proteome</keyword>
<protein>
    <recommendedName>
        <fullName evidence="3">AAA+ ATPase domain-containing protein</fullName>
    </recommendedName>
</protein>
<dbReference type="Proteomes" id="UP000002668">
    <property type="component" value="Genome"/>
</dbReference>
<dbReference type="GO" id="GO:0007131">
    <property type="term" value="P:reciprocal meiotic recombination"/>
    <property type="evidence" value="ECO:0007669"/>
    <property type="project" value="TreeGrafter"/>
</dbReference>
<feature type="domain" description="AAA+ ATPase" evidence="3">
    <location>
        <begin position="173"/>
        <end position="323"/>
    </location>
</feature>
<dbReference type="GO" id="GO:0005694">
    <property type="term" value="C:chromosome"/>
    <property type="evidence" value="ECO:0007669"/>
    <property type="project" value="TreeGrafter"/>
</dbReference>
<dbReference type="InterPro" id="IPR003593">
    <property type="entry name" value="AAA+_ATPase"/>
</dbReference>
<dbReference type="PANTHER" id="PTHR45991">
    <property type="entry name" value="PACHYTENE CHECKPOINT PROTEIN 2"/>
    <property type="match status" value="1"/>
</dbReference>
<evidence type="ECO:0000256" key="1">
    <source>
        <dbReference type="ARBA" id="ARBA00022741"/>
    </source>
</evidence>
<reference evidence="5" key="1">
    <citation type="journal article" date="2011" name="Nat. Commun.">
        <title>Effector diversification within compartments of the Leptosphaeria maculans genome affected by Repeat-Induced Point mutations.</title>
        <authorList>
            <person name="Rouxel T."/>
            <person name="Grandaubert J."/>
            <person name="Hane J.K."/>
            <person name="Hoede C."/>
            <person name="van de Wouw A.P."/>
            <person name="Couloux A."/>
            <person name="Dominguez V."/>
            <person name="Anthouard V."/>
            <person name="Bally P."/>
            <person name="Bourras S."/>
            <person name="Cozijnsen A.J."/>
            <person name="Ciuffetti L.M."/>
            <person name="Degrave A."/>
            <person name="Dilmaghani A."/>
            <person name="Duret L."/>
            <person name="Fudal I."/>
            <person name="Goodwin S.B."/>
            <person name="Gout L."/>
            <person name="Glaser N."/>
            <person name="Linglin J."/>
            <person name="Kema G.H.J."/>
            <person name="Lapalu N."/>
            <person name="Lawrence C.B."/>
            <person name="May K."/>
            <person name="Meyer M."/>
            <person name="Ollivier B."/>
            <person name="Poulain J."/>
            <person name="Schoch C.L."/>
            <person name="Simon A."/>
            <person name="Spatafora J.W."/>
            <person name="Stachowiak A."/>
            <person name="Turgeon B.G."/>
            <person name="Tyler B.M."/>
            <person name="Vincent D."/>
            <person name="Weissenbach J."/>
            <person name="Amselem J."/>
            <person name="Quesneville H."/>
            <person name="Oliver R.P."/>
            <person name="Wincker P."/>
            <person name="Balesdent M.-H."/>
            <person name="Howlett B.J."/>
        </authorList>
    </citation>
    <scope>NUCLEOTIDE SEQUENCE [LARGE SCALE GENOMIC DNA]</scope>
    <source>
        <strain evidence="5">JN3 / isolate v23.1.3 / race Av1-4-5-6-7-8</strain>
    </source>
</reference>
<dbReference type="SMART" id="SM00382">
    <property type="entry name" value="AAA"/>
    <property type="match status" value="1"/>
</dbReference>
<dbReference type="InParanoid" id="E4ZGK6"/>
<dbReference type="Pfam" id="PF00004">
    <property type="entry name" value="AAA"/>
    <property type="match status" value="1"/>
</dbReference>
<accession>E4ZGK6</accession>
<dbReference type="EMBL" id="FP929064">
    <property type="protein sequence ID" value="CBX90426.1"/>
    <property type="molecule type" value="Genomic_DNA"/>
</dbReference>
<dbReference type="GO" id="GO:0051598">
    <property type="term" value="P:meiotic recombination checkpoint signaling"/>
    <property type="evidence" value="ECO:0007669"/>
    <property type="project" value="TreeGrafter"/>
</dbReference>
<dbReference type="STRING" id="985895.E4ZGK6"/>
<dbReference type="GO" id="GO:0016887">
    <property type="term" value="F:ATP hydrolysis activity"/>
    <property type="evidence" value="ECO:0007669"/>
    <property type="project" value="InterPro"/>
</dbReference>
<dbReference type="HOGENOM" id="CLU_028208_1_0_1"/>
<dbReference type="eggNOG" id="KOG0744">
    <property type="taxonomic scope" value="Eukaryota"/>
</dbReference>
<evidence type="ECO:0000259" key="3">
    <source>
        <dbReference type="SMART" id="SM00382"/>
    </source>
</evidence>
<dbReference type="GO" id="GO:0005634">
    <property type="term" value="C:nucleus"/>
    <property type="evidence" value="ECO:0007669"/>
    <property type="project" value="TreeGrafter"/>
</dbReference>
<dbReference type="InterPro" id="IPR027417">
    <property type="entry name" value="P-loop_NTPase"/>
</dbReference>
<name>E4ZGK6_LEPMJ</name>
<dbReference type="InterPro" id="IPR003959">
    <property type="entry name" value="ATPase_AAA_core"/>
</dbReference>
<dbReference type="VEuPathDB" id="FungiDB:LEMA_P065520.1"/>
<evidence type="ECO:0000313" key="5">
    <source>
        <dbReference type="Proteomes" id="UP000002668"/>
    </source>
</evidence>
<dbReference type="GO" id="GO:0005524">
    <property type="term" value="F:ATP binding"/>
    <property type="evidence" value="ECO:0007669"/>
    <property type="project" value="UniProtKB-KW"/>
</dbReference>
<gene>
    <name evidence="4" type="ORF">LEMA_P065520.1</name>
</gene>
<organism evidence="4 5">
    <name type="scientific">Leptosphaeria maculans (strain JN3 / isolate v23.1.3 / race Av1-4-5-6-7-8)</name>
    <name type="common">Blackleg fungus</name>
    <name type="synonym">Phoma lingam</name>
    <dbReference type="NCBI Taxonomy" id="985895"/>
    <lineage>
        <taxon>Eukaryota</taxon>
        <taxon>Fungi</taxon>
        <taxon>Dikarya</taxon>
        <taxon>Ascomycota</taxon>
        <taxon>Pezizomycotina</taxon>
        <taxon>Dothideomycetes</taxon>
        <taxon>Pleosporomycetidae</taxon>
        <taxon>Pleosporales</taxon>
        <taxon>Pleosporineae</taxon>
        <taxon>Leptosphaeriaceae</taxon>
        <taxon>Plenodomus</taxon>
        <taxon>Plenodomus lingam/Leptosphaeria maculans species complex</taxon>
    </lineage>
</organism>
<dbReference type="RefSeq" id="XP_003833791.1">
    <property type="nucleotide sequence ID" value="XM_003833743.1"/>
</dbReference>
<dbReference type="GeneID" id="13292259"/>
<evidence type="ECO:0000256" key="2">
    <source>
        <dbReference type="ARBA" id="ARBA00022840"/>
    </source>
</evidence>
<proteinExistence type="predicted"/>
<dbReference type="Gene3D" id="3.40.50.300">
    <property type="entry name" value="P-loop containing nucleotide triphosphate hydrolases"/>
    <property type="match status" value="1"/>
</dbReference>
<sequence>MTKVSSPPPSARPDGLLYVEVRLAHRDHGVPKAMQIKEEVEKYLRRHYTEIRIGTVALDTPLSSVIAEVQITGQSRSRLFPDDQFYLVAANEMEILVYALASERDPALHDWDSEEEDDTESRYFTISSLPHERLGRLWSSLVYEEPVGEIILRALVRSIKEQHALAQRFMASCNNTILFHGPPGSGKTSLAQALAQRLSIRLSELYPRTELLEVASDALLSKFFGESSKSVGKLFKTIVEMAVTDKSRFLVVLFDEVESIAGCREQALKSNEVADAHRAAVQMLRGLDAIRNCANVMFICTTNFIGNIDSAFLDRIFLREYVDIPGVNSIFEILRDELNALLRTGRMTFTRMVYDEADGHAPAESMTMTNSLKSSDCSQENRGATYCLLTMPPNIPDAAWAATHWVGYKHTVTSRLRVMAQRAKGISGRRLRDLVEQARLKYTIDTPCDLTELLDAINLVIEQETSDPERPLVVTANTGAEEDFMEYDSGSIAALLARMDGDQAVDTAAGPG</sequence>
<keyword evidence="1" id="KW-0547">Nucleotide-binding</keyword>
<dbReference type="OrthoDB" id="5925at2759"/>
<dbReference type="SUPFAM" id="SSF52540">
    <property type="entry name" value="P-loop containing nucleoside triphosphate hydrolases"/>
    <property type="match status" value="1"/>
</dbReference>
<dbReference type="PANTHER" id="PTHR45991:SF1">
    <property type="entry name" value="PACHYTENE CHECKPOINT PROTEIN 2 HOMOLOG"/>
    <property type="match status" value="1"/>
</dbReference>